<evidence type="ECO:0000313" key="3">
    <source>
        <dbReference type="Proteomes" id="UP000229730"/>
    </source>
</evidence>
<dbReference type="PANTHER" id="PTHR10443:SF12">
    <property type="entry name" value="DIPEPTIDASE"/>
    <property type="match status" value="1"/>
</dbReference>
<dbReference type="PROSITE" id="PS51365">
    <property type="entry name" value="RENAL_DIPEPTIDASE_2"/>
    <property type="match status" value="1"/>
</dbReference>
<feature type="signal peptide" evidence="1">
    <location>
        <begin position="1"/>
        <end position="35"/>
    </location>
</feature>
<dbReference type="GO" id="GO:0006508">
    <property type="term" value="P:proteolysis"/>
    <property type="evidence" value="ECO:0007669"/>
    <property type="project" value="InterPro"/>
</dbReference>
<protein>
    <submittedName>
        <fullName evidence="2">Dipeptidase</fullName>
    </submittedName>
</protein>
<dbReference type="Pfam" id="PF01244">
    <property type="entry name" value="Peptidase_M19"/>
    <property type="match status" value="1"/>
</dbReference>
<dbReference type="InterPro" id="IPR008257">
    <property type="entry name" value="Pept_M19"/>
</dbReference>
<evidence type="ECO:0000313" key="2">
    <source>
        <dbReference type="EMBL" id="PHZ86603.1"/>
    </source>
</evidence>
<dbReference type="PANTHER" id="PTHR10443">
    <property type="entry name" value="MICROSOMAL DIPEPTIDASE"/>
    <property type="match status" value="1"/>
</dbReference>
<sequence length="388" mass="42549">MIQKISFNRRRILKATGAAALAFPMINMGAHKVFAASKTTYTTRTIDLVNSTQVFDMLSIMAPFGPMMLTAFGKEPKKKDGLAITDDYMKVLLSSGVDVFHPAMGLGADEAAGFVARLNAFAAERPEQLRRIDSIADLKALKKGERVGFIIGIQNSDHFRELDDVNQYYYLGQRISQLTYNSQNLIGTGSTDRKDGGLSSFGVGVVERMNDLGMAVDVSHCGDQTTLDAFEVSKKPVLITHSNVRKLAGGHVRCKSDEAIRALAKSGSVMGITGVRNFVRDKEPTTLEHMIDHVDYVAKLVGIEHVGVGSDMDMDGYDDVPEPAYSALKSGYKSSYAFRSKIDTDGFDHPKRIFDLTDGLIRRGYSDGDIRLVLGQNFKRVLGDIWGG</sequence>
<dbReference type="RefSeq" id="WP_099470979.1">
    <property type="nucleotide sequence ID" value="NZ_CAXBMK010000004.1"/>
</dbReference>
<dbReference type="InterPro" id="IPR006311">
    <property type="entry name" value="TAT_signal"/>
</dbReference>
<dbReference type="Gene3D" id="3.20.20.140">
    <property type="entry name" value="Metal-dependent hydrolases"/>
    <property type="match status" value="1"/>
</dbReference>
<dbReference type="GO" id="GO:0070573">
    <property type="term" value="F:metallodipeptidase activity"/>
    <property type="evidence" value="ECO:0007669"/>
    <property type="project" value="InterPro"/>
</dbReference>
<dbReference type="Proteomes" id="UP000229730">
    <property type="component" value="Unassembled WGS sequence"/>
</dbReference>
<dbReference type="InterPro" id="IPR032466">
    <property type="entry name" value="Metal_Hydrolase"/>
</dbReference>
<dbReference type="SUPFAM" id="SSF51556">
    <property type="entry name" value="Metallo-dependent hydrolases"/>
    <property type="match status" value="1"/>
</dbReference>
<feature type="chain" id="PRO_5013545528" evidence="1">
    <location>
        <begin position="36"/>
        <end position="388"/>
    </location>
</feature>
<dbReference type="PROSITE" id="PS51318">
    <property type="entry name" value="TAT"/>
    <property type="match status" value="1"/>
</dbReference>
<gene>
    <name evidence="2" type="ORF">CRD36_01610</name>
</gene>
<proteinExistence type="predicted"/>
<comment type="caution">
    <text evidence="2">The sequence shown here is derived from an EMBL/GenBank/DDBJ whole genome shotgun (WGS) entry which is preliminary data.</text>
</comment>
<dbReference type="InParanoid" id="A0A2G4YWG9"/>
<name>A0A2G4YWG9_9PROT</name>
<evidence type="ECO:0000256" key="1">
    <source>
        <dbReference type="SAM" id="SignalP"/>
    </source>
</evidence>
<dbReference type="EMBL" id="PDEM01000007">
    <property type="protein sequence ID" value="PHZ86603.1"/>
    <property type="molecule type" value="Genomic_DNA"/>
</dbReference>
<keyword evidence="3" id="KW-1185">Reference proteome</keyword>
<reference evidence="2 3" key="1">
    <citation type="submission" date="2017-10" db="EMBL/GenBank/DDBJ databases">
        <title>Frigbacter circumglobatus gen. nov. sp. nov., isolated from sediment cultured in situ.</title>
        <authorList>
            <person name="Zhao Z."/>
        </authorList>
    </citation>
    <scope>NUCLEOTIDE SEQUENCE [LARGE SCALE GENOMIC DNA]</scope>
    <source>
        <strain evidence="2 3">ZYL</strain>
    </source>
</reference>
<dbReference type="AlphaFoldDB" id="A0A2G4YWG9"/>
<organism evidence="2 3">
    <name type="scientific">Paremcibacter congregatus</name>
    <dbReference type="NCBI Taxonomy" id="2043170"/>
    <lineage>
        <taxon>Bacteria</taxon>
        <taxon>Pseudomonadati</taxon>
        <taxon>Pseudomonadota</taxon>
        <taxon>Alphaproteobacteria</taxon>
        <taxon>Emcibacterales</taxon>
        <taxon>Emcibacteraceae</taxon>
        <taxon>Paremcibacter</taxon>
    </lineage>
</organism>
<keyword evidence="1" id="KW-0732">Signal</keyword>
<accession>A0A2G4YWG9</accession>
<dbReference type="OrthoDB" id="9804920at2"/>